<dbReference type="SUPFAM" id="SSF48264">
    <property type="entry name" value="Cytochrome P450"/>
    <property type="match status" value="1"/>
</dbReference>
<reference evidence="8 9" key="1">
    <citation type="journal article" date="2010" name="Genome Biol. Evol.">
        <title>The sequence of a 1.8-mb bacterial linear plasmid reveals a rich evolutionary reservoir of secondary metabolic pathways.</title>
        <authorList>
            <person name="Medema M.H."/>
            <person name="Trefzer A."/>
            <person name="Kovalchuk A."/>
            <person name="van den Berg M."/>
            <person name="Mueller U."/>
            <person name="Heijne W."/>
            <person name="Wu L."/>
            <person name="Alam M.T."/>
            <person name="Ronning C.M."/>
            <person name="Nierman W.C."/>
            <person name="Bovenberg R.A.L."/>
            <person name="Breitling R."/>
            <person name="Takano E."/>
        </authorList>
    </citation>
    <scope>NUCLEOTIDE SEQUENCE [LARGE SCALE GENOMIC DNA]</scope>
    <source>
        <strain evidence="9">ATCC 27064 / DSM 738 / JCM 4710 / NBRC 13307 / NCIMB 12785 / NRRL 3585 / VKM Ac-602</strain>
    </source>
</reference>
<evidence type="ECO:0000256" key="3">
    <source>
        <dbReference type="ARBA" id="ARBA00022723"/>
    </source>
</evidence>
<keyword evidence="3 7" id="KW-0479">Metal-binding</keyword>
<comment type="similarity">
    <text evidence="1 7">Belongs to the cytochrome P450 family.</text>
</comment>
<dbReference type="PRINTS" id="PR00385">
    <property type="entry name" value="P450"/>
</dbReference>
<dbReference type="InterPro" id="IPR002397">
    <property type="entry name" value="Cyt_P450_B"/>
</dbReference>
<gene>
    <name evidence="8" type="ORF">SCLAV_5015</name>
</gene>
<dbReference type="GO" id="GO:0020037">
    <property type="term" value="F:heme binding"/>
    <property type="evidence" value="ECO:0007669"/>
    <property type="project" value="InterPro"/>
</dbReference>
<dbReference type="PANTHER" id="PTHR46696">
    <property type="entry name" value="P450, PUTATIVE (EUROFUNG)-RELATED"/>
    <property type="match status" value="1"/>
</dbReference>
<dbReference type="STRING" id="1901.BB341_03890"/>
<dbReference type="GO" id="GO:0005506">
    <property type="term" value="F:iron ion binding"/>
    <property type="evidence" value="ECO:0007669"/>
    <property type="project" value="InterPro"/>
</dbReference>
<keyword evidence="6 7" id="KW-0503">Monooxygenase</keyword>
<organism evidence="8 9">
    <name type="scientific">Streptomyces clavuligerus</name>
    <dbReference type="NCBI Taxonomy" id="1901"/>
    <lineage>
        <taxon>Bacteria</taxon>
        <taxon>Bacillati</taxon>
        <taxon>Actinomycetota</taxon>
        <taxon>Actinomycetes</taxon>
        <taxon>Kitasatosporales</taxon>
        <taxon>Streptomycetaceae</taxon>
        <taxon>Streptomyces</taxon>
    </lineage>
</organism>
<dbReference type="Proteomes" id="UP000002357">
    <property type="component" value="Chromosome"/>
</dbReference>
<accession>B5GRQ0</accession>
<dbReference type="RefSeq" id="WP_003954476.1">
    <property type="nucleotide sequence ID" value="NZ_CM000913.1"/>
</dbReference>
<evidence type="ECO:0000256" key="6">
    <source>
        <dbReference type="ARBA" id="ARBA00023033"/>
    </source>
</evidence>
<evidence type="ECO:0000256" key="2">
    <source>
        <dbReference type="ARBA" id="ARBA00022617"/>
    </source>
</evidence>
<name>B5GRQ0_STRCL</name>
<dbReference type="FunFam" id="1.10.630.10:FF:000018">
    <property type="entry name" value="Cytochrome P450 monooxygenase"/>
    <property type="match status" value="1"/>
</dbReference>
<sequence>METIDIAELHGFDANPYAYFARWREQGPVHRLRDPFGTEFWLVLGYEDARAALTDPRLAKSPEALPDPPYEIHSIGPSLLESDPPDHTRLRRLIAREFTARRVEQLAPRIERITAELLDALPPTGRGDLIESLAFPLPITVICELLGVPTKDREVFRSWSSELITPTSEEAGRLALDALTPYLDTLVEAKRRDPSDDLLSALVATHDEDGDRLSVPELRGLAYLLLVAGHETTVQLIAGAVRALLVDPVRLTAVRADPSLLDAVIEETLRHEGPILTSAGRFTVAPVEIGGVTVPAGEIVVVGLGAASRDPARFPDPDTFDPARDTRGHLAFGHGIHFCIGAGLARLEARIALEALLNRLPALAADPEGGPPEWLPGLLLRGTRRLPVRW</sequence>
<evidence type="ECO:0000256" key="7">
    <source>
        <dbReference type="RuleBase" id="RU000461"/>
    </source>
</evidence>
<dbReference type="KEGG" id="sclf:BB341_03890"/>
<evidence type="ECO:0000313" key="9">
    <source>
        <dbReference type="Proteomes" id="UP000002357"/>
    </source>
</evidence>
<keyword evidence="2 7" id="KW-0349">Heme</keyword>
<evidence type="ECO:0000313" key="8">
    <source>
        <dbReference type="EMBL" id="EFG10088.1"/>
    </source>
</evidence>
<proteinExistence type="inferred from homology"/>
<protein>
    <submittedName>
        <fullName evidence="8">Putative cytochrome P450</fullName>
    </submittedName>
</protein>
<dbReference type="GO" id="GO:0004497">
    <property type="term" value="F:monooxygenase activity"/>
    <property type="evidence" value="ECO:0007669"/>
    <property type="project" value="UniProtKB-KW"/>
</dbReference>
<dbReference type="AlphaFoldDB" id="B5GRQ0"/>
<keyword evidence="5 7" id="KW-0408">Iron</keyword>
<dbReference type="GeneID" id="93728553"/>
<dbReference type="InterPro" id="IPR001128">
    <property type="entry name" value="Cyt_P450"/>
</dbReference>
<evidence type="ECO:0000256" key="5">
    <source>
        <dbReference type="ARBA" id="ARBA00023004"/>
    </source>
</evidence>
<dbReference type="PANTHER" id="PTHR46696:SF1">
    <property type="entry name" value="CYTOCHROME P450 YJIB-RELATED"/>
    <property type="match status" value="1"/>
</dbReference>
<dbReference type="CDD" id="cd11029">
    <property type="entry name" value="CYP107-like"/>
    <property type="match status" value="1"/>
</dbReference>
<evidence type="ECO:0000256" key="4">
    <source>
        <dbReference type="ARBA" id="ARBA00023002"/>
    </source>
</evidence>
<dbReference type="InterPro" id="IPR036396">
    <property type="entry name" value="Cyt_P450_sf"/>
</dbReference>
<keyword evidence="9" id="KW-1185">Reference proteome</keyword>
<dbReference type="GO" id="GO:0016705">
    <property type="term" value="F:oxidoreductase activity, acting on paired donors, with incorporation or reduction of molecular oxygen"/>
    <property type="evidence" value="ECO:0007669"/>
    <property type="project" value="InterPro"/>
</dbReference>
<dbReference type="Pfam" id="PF00067">
    <property type="entry name" value="p450"/>
    <property type="match status" value="1"/>
</dbReference>
<dbReference type="PROSITE" id="PS00086">
    <property type="entry name" value="CYTOCHROME_P450"/>
    <property type="match status" value="1"/>
</dbReference>
<dbReference type="Gene3D" id="1.10.630.10">
    <property type="entry name" value="Cytochrome P450"/>
    <property type="match status" value="1"/>
</dbReference>
<dbReference type="eggNOG" id="COG2124">
    <property type="taxonomic scope" value="Bacteria"/>
</dbReference>
<evidence type="ECO:0000256" key="1">
    <source>
        <dbReference type="ARBA" id="ARBA00010617"/>
    </source>
</evidence>
<keyword evidence="4 7" id="KW-0560">Oxidoreductase</keyword>
<dbReference type="InterPro" id="IPR017972">
    <property type="entry name" value="Cyt_P450_CS"/>
</dbReference>
<dbReference type="OrthoDB" id="5500002at2"/>
<dbReference type="EMBL" id="CM000913">
    <property type="protein sequence ID" value="EFG10088.1"/>
    <property type="molecule type" value="Genomic_DNA"/>
</dbReference>
<dbReference type="PRINTS" id="PR00359">
    <property type="entry name" value="BP450"/>
</dbReference>